<evidence type="ECO:0000313" key="1">
    <source>
        <dbReference type="EMBL" id="JAH51892.1"/>
    </source>
</evidence>
<organism evidence="1">
    <name type="scientific">Anguilla anguilla</name>
    <name type="common">European freshwater eel</name>
    <name type="synonym">Muraena anguilla</name>
    <dbReference type="NCBI Taxonomy" id="7936"/>
    <lineage>
        <taxon>Eukaryota</taxon>
        <taxon>Metazoa</taxon>
        <taxon>Chordata</taxon>
        <taxon>Craniata</taxon>
        <taxon>Vertebrata</taxon>
        <taxon>Euteleostomi</taxon>
        <taxon>Actinopterygii</taxon>
        <taxon>Neopterygii</taxon>
        <taxon>Teleostei</taxon>
        <taxon>Anguilliformes</taxon>
        <taxon>Anguillidae</taxon>
        <taxon>Anguilla</taxon>
    </lineage>
</organism>
<protein>
    <submittedName>
        <fullName evidence="1">Uncharacterized protein</fullName>
    </submittedName>
</protein>
<name>A0A0E9TEM7_ANGAN</name>
<dbReference type="EMBL" id="GBXM01056685">
    <property type="protein sequence ID" value="JAH51892.1"/>
    <property type="molecule type" value="Transcribed_RNA"/>
</dbReference>
<dbReference type="AlphaFoldDB" id="A0A0E9TEM7"/>
<proteinExistence type="predicted"/>
<reference evidence="1" key="2">
    <citation type="journal article" date="2015" name="Fish Shellfish Immunol.">
        <title>Early steps in the European eel (Anguilla anguilla)-Vibrio vulnificus interaction in the gills: Role of the RtxA13 toxin.</title>
        <authorList>
            <person name="Callol A."/>
            <person name="Pajuelo D."/>
            <person name="Ebbesson L."/>
            <person name="Teles M."/>
            <person name="MacKenzie S."/>
            <person name="Amaro C."/>
        </authorList>
    </citation>
    <scope>NUCLEOTIDE SEQUENCE</scope>
</reference>
<sequence length="37" mass="4031">MGPTVRYLIQTTLAPTVVGSPTWQYIICHNITQGGGR</sequence>
<reference evidence="1" key="1">
    <citation type="submission" date="2014-11" db="EMBL/GenBank/DDBJ databases">
        <authorList>
            <person name="Amaro Gonzalez C."/>
        </authorList>
    </citation>
    <scope>NUCLEOTIDE SEQUENCE</scope>
</reference>
<accession>A0A0E9TEM7</accession>